<dbReference type="EMBL" id="CAJVQC010124067">
    <property type="protein sequence ID" value="CAG8839581.1"/>
    <property type="molecule type" value="Genomic_DNA"/>
</dbReference>
<name>A0ACA9SIC3_9GLOM</name>
<organism evidence="1 2">
    <name type="scientific">Racocetra persica</name>
    <dbReference type="NCBI Taxonomy" id="160502"/>
    <lineage>
        <taxon>Eukaryota</taxon>
        <taxon>Fungi</taxon>
        <taxon>Fungi incertae sedis</taxon>
        <taxon>Mucoromycota</taxon>
        <taxon>Glomeromycotina</taxon>
        <taxon>Glomeromycetes</taxon>
        <taxon>Diversisporales</taxon>
        <taxon>Gigasporaceae</taxon>
        <taxon>Racocetra</taxon>
    </lineage>
</organism>
<evidence type="ECO:0000313" key="1">
    <source>
        <dbReference type="EMBL" id="CAG8839581.1"/>
    </source>
</evidence>
<evidence type="ECO:0000313" key="2">
    <source>
        <dbReference type="Proteomes" id="UP000789920"/>
    </source>
</evidence>
<feature type="non-terminal residue" evidence="1">
    <location>
        <position position="222"/>
    </location>
</feature>
<gene>
    <name evidence="1" type="ORF">RPERSI_LOCUS31107</name>
</gene>
<comment type="caution">
    <text evidence="1">The sequence shown here is derived from an EMBL/GenBank/DDBJ whole genome shotgun (WGS) entry which is preliminary data.</text>
</comment>
<sequence>WKKQQEIEARTKMVTAIFDLAVGVGKIVVQPGGIVGFIETIEKTSSSINDALNAADAVKGVIDIIDMKNHESVKQLKEVNDNIKKIEDIKNDLKSHFKEADSITSEVEKGQESIQSLNISKLANMLETEDRKGIHLKARWNSIKNDMRQLLKYPVDKGISGANEYLNSLENLFIYIDVYIEAKIDETESFKEYSRIKLQVEAFEKKEQRLKELIKNYETRED</sequence>
<feature type="non-terminal residue" evidence="1">
    <location>
        <position position="1"/>
    </location>
</feature>
<protein>
    <submittedName>
        <fullName evidence="1">5007_t:CDS:1</fullName>
    </submittedName>
</protein>
<accession>A0ACA9SIC3</accession>
<keyword evidence="2" id="KW-1185">Reference proteome</keyword>
<reference evidence="1" key="1">
    <citation type="submission" date="2021-06" db="EMBL/GenBank/DDBJ databases">
        <authorList>
            <person name="Kallberg Y."/>
            <person name="Tangrot J."/>
            <person name="Rosling A."/>
        </authorList>
    </citation>
    <scope>NUCLEOTIDE SEQUENCE</scope>
    <source>
        <strain evidence="1">MA461A</strain>
    </source>
</reference>
<proteinExistence type="predicted"/>
<dbReference type="Proteomes" id="UP000789920">
    <property type="component" value="Unassembled WGS sequence"/>
</dbReference>